<keyword evidence="5" id="KW-0524">Neurogenesis</keyword>
<keyword evidence="7 11" id="KW-0238">DNA-binding</keyword>
<dbReference type="GO" id="GO:0000978">
    <property type="term" value="F:RNA polymerase II cis-regulatory region sequence-specific DNA binding"/>
    <property type="evidence" value="ECO:0007669"/>
    <property type="project" value="TreeGrafter"/>
</dbReference>
<evidence type="ECO:0000256" key="3">
    <source>
        <dbReference type="ARBA" id="ARBA00022473"/>
    </source>
</evidence>
<feature type="non-terminal residue" evidence="16">
    <location>
        <position position="1"/>
    </location>
</feature>
<evidence type="ECO:0000313" key="16">
    <source>
        <dbReference type="EMBL" id="KFM05729.1"/>
    </source>
</evidence>
<dbReference type="PANTHER" id="PTHR45636">
    <property type="entry name" value="PAIRED BOX PROTEIN PAX-6-RELATED-RELATED"/>
    <property type="match status" value="1"/>
</dbReference>
<evidence type="ECO:0000256" key="13">
    <source>
        <dbReference type="SAM" id="MobiDB-lite"/>
    </source>
</evidence>
<reference evidence="16 17" key="1">
    <citation type="submission" date="2014-04" db="EMBL/GenBank/DDBJ databases">
        <title>Genome evolution of avian class.</title>
        <authorList>
            <person name="Zhang G."/>
            <person name="Li C."/>
        </authorList>
    </citation>
    <scope>NUCLEOTIDE SEQUENCE [LARGE SCALE GENOMIC DNA]</scope>
    <source>
        <strain evidence="16">BGI_AS27</strain>
    </source>
</reference>
<dbReference type="PROSITE" id="PS00027">
    <property type="entry name" value="HOMEOBOX_1"/>
    <property type="match status" value="1"/>
</dbReference>
<dbReference type="FunFam" id="1.10.10.10:FF:000031">
    <property type="entry name" value="Paired box protein Pax-7"/>
    <property type="match status" value="1"/>
</dbReference>
<dbReference type="SMART" id="SM00389">
    <property type="entry name" value="HOX"/>
    <property type="match status" value="1"/>
</dbReference>
<comment type="subcellular location">
    <subcellularLocation>
        <location evidence="1 11 12">Nucleus</location>
    </subcellularLocation>
</comment>
<dbReference type="Pfam" id="PF00292">
    <property type="entry name" value="PAX"/>
    <property type="match status" value="1"/>
</dbReference>
<dbReference type="PANTHER" id="PTHR45636:SF17">
    <property type="entry name" value="PAIRED BOX PROTEIN PAX-3"/>
    <property type="match status" value="1"/>
</dbReference>
<evidence type="ECO:0000256" key="5">
    <source>
        <dbReference type="ARBA" id="ARBA00022902"/>
    </source>
</evidence>
<comment type="similarity">
    <text evidence="2">Belongs to the paired homeobox family.</text>
</comment>
<dbReference type="Proteomes" id="UP000053286">
    <property type="component" value="Unassembled WGS sequence"/>
</dbReference>
<evidence type="ECO:0000256" key="9">
    <source>
        <dbReference type="ARBA" id="ARBA00023163"/>
    </source>
</evidence>
<organism evidence="16 17">
    <name type="scientific">Aptenodytes forsteri</name>
    <name type="common">Emperor penguin</name>
    <dbReference type="NCBI Taxonomy" id="9233"/>
    <lineage>
        <taxon>Eukaryota</taxon>
        <taxon>Metazoa</taxon>
        <taxon>Chordata</taxon>
        <taxon>Craniata</taxon>
        <taxon>Vertebrata</taxon>
        <taxon>Euteleostomi</taxon>
        <taxon>Archelosauria</taxon>
        <taxon>Archosauria</taxon>
        <taxon>Dinosauria</taxon>
        <taxon>Saurischia</taxon>
        <taxon>Theropoda</taxon>
        <taxon>Coelurosauria</taxon>
        <taxon>Aves</taxon>
        <taxon>Neognathae</taxon>
        <taxon>Neoaves</taxon>
        <taxon>Aequornithes</taxon>
        <taxon>Sphenisciformes</taxon>
        <taxon>Spheniscidae</taxon>
        <taxon>Aptenodytes</taxon>
    </lineage>
</organism>
<keyword evidence="17" id="KW-1185">Reference proteome</keyword>
<dbReference type="InterPro" id="IPR043182">
    <property type="entry name" value="PAIRED_DNA-bd_dom"/>
</dbReference>
<evidence type="ECO:0000256" key="4">
    <source>
        <dbReference type="ARBA" id="ARBA00022724"/>
    </source>
</evidence>
<feature type="region of interest" description="Disordered" evidence="13">
    <location>
        <begin position="287"/>
        <end position="340"/>
    </location>
</feature>
<feature type="domain" description="Paired" evidence="15">
    <location>
        <begin position="9"/>
        <end position="141"/>
    </location>
</feature>
<dbReference type="GO" id="GO:0007399">
    <property type="term" value="P:nervous system development"/>
    <property type="evidence" value="ECO:0007669"/>
    <property type="project" value="UniProtKB-KW"/>
</dbReference>
<evidence type="ECO:0000256" key="1">
    <source>
        <dbReference type="ARBA" id="ARBA00004123"/>
    </source>
</evidence>
<evidence type="ECO:0000256" key="2">
    <source>
        <dbReference type="ARBA" id="ARBA00005733"/>
    </source>
</evidence>
<sequence length="471" mass="52071">PFLVSTPLGQGRVNQLGGVFINGRPLPNHIRHKIVEMAHHGIRPCVISRQLRVSHGCVSKILCRYQETGSIRPGAIGGSKPKENAKHPGDVKSLPSRNSLAFECGAVLGGFQCFQRNWKQRELLVFPPKQALSLHVLLWSYRDSCSRWAPSITRVSLRRLRCSQSCTSGTNRDSVQWCHSTGRQAPQSDEGSDIDSEPDLPLKRKQRRSRTTFTAEQLEELERAFERTHYPDIYTREELAQRAKLTEARVQVWFSNRRARWRKQAGANQLMAFNHLIPGGFPPSAMPTLPTYQLSEPSYQPTSIPQAVSDPSSTVHRPQPLPPSTVHQSSLPSNPESSSAYCLPSTRHGFSSYTDSFVPPSGPSNPMNPAIGNGLSPQVMGLLTNHGGVPHQPQTDYALSPLTGGLEPTTTVSASCSQRLDHMKSLDSLPTSQSYCPPTYSTTGYSMDPVTGYQYGQYGQSAFHYLKPDIA</sequence>
<dbReference type="Gene3D" id="1.10.10.60">
    <property type="entry name" value="Homeodomain-like"/>
    <property type="match status" value="1"/>
</dbReference>
<gene>
    <name evidence="16" type="ORF">AS27_00205</name>
</gene>
<dbReference type="EMBL" id="KL225960">
    <property type="protein sequence ID" value="KFM05729.1"/>
    <property type="molecule type" value="Genomic_DNA"/>
</dbReference>
<dbReference type="InterPro" id="IPR001356">
    <property type="entry name" value="HD"/>
</dbReference>
<evidence type="ECO:0000313" key="17">
    <source>
        <dbReference type="Proteomes" id="UP000053286"/>
    </source>
</evidence>
<dbReference type="InterPro" id="IPR001523">
    <property type="entry name" value="Paired_dom"/>
</dbReference>
<feature type="region of interest" description="Disordered" evidence="13">
    <location>
        <begin position="165"/>
        <end position="211"/>
    </location>
</feature>
<dbReference type="GO" id="GO:0009653">
    <property type="term" value="P:anatomical structure morphogenesis"/>
    <property type="evidence" value="ECO:0007669"/>
    <property type="project" value="UniProtKB-ARBA"/>
</dbReference>
<dbReference type="GO" id="GO:0005634">
    <property type="term" value="C:nucleus"/>
    <property type="evidence" value="ECO:0007669"/>
    <property type="project" value="UniProtKB-SubCell"/>
</dbReference>
<evidence type="ECO:0000256" key="10">
    <source>
        <dbReference type="ARBA" id="ARBA00023242"/>
    </source>
</evidence>
<dbReference type="Pfam" id="PF12360">
    <property type="entry name" value="Pax7"/>
    <property type="match status" value="1"/>
</dbReference>
<dbReference type="PROSITE" id="PS51057">
    <property type="entry name" value="PAIRED_2"/>
    <property type="match status" value="1"/>
</dbReference>
<dbReference type="Pfam" id="PF00046">
    <property type="entry name" value="Homeodomain"/>
    <property type="match status" value="1"/>
</dbReference>
<keyword evidence="6" id="KW-0805">Transcription regulation</keyword>
<dbReference type="InterPro" id="IPR017970">
    <property type="entry name" value="Homeobox_CS"/>
</dbReference>
<dbReference type="CDD" id="cd00086">
    <property type="entry name" value="homeodomain"/>
    <property type="match status" value="1"/>
</dbReference>
<dbReference type="PROSITE" id="PS50071">
    <property type="entry name" value="HOMEOBOX_2"/>
    <property type="match status" value="1"/>
</dbReference>
<feature type="non-terminal residue" evidence="16">
    <location>
        <position position="471"/>
    </location>
</feature>
<feature type="compositionally biased region" description="Low complexity" evidence="13">
    <location>
        <begin position="329"/>
        <end position="339"/>
    </location>
</feature>
<evidence type="ECO:0000256" key="8">
    <source>
        <dbReference type="ARBA" id="ARBA00023155"/>
    </source>
</evidence>
<dbReference type="InterPro" id="IPR022106">
    <property type="entry name" value="Pax7_C"/>
</dbReference>
<dbReference type="SUPFAM" id="SSF46689">
    <property type="entry name" value="Homeodomain-like"/>
    <property type="match status" value="2"/>
</dbReference>
<dbReference type="STRING" id="9233.A0A087QWX5"/>
<evidence type="ECO:0000259" key="15">
    <source>
        <dbReference type="PROSITE" id="PS51057"/>
    </source>
</evidence>
<dbReference type="SMART" id="SM00351">
    <property type="entry name" value="PAX"/>
    <property type="match status" value="1"/>
</dbReference>
<dbReference type="GO" id="GO:0000981">
    <property type="term" value="F:DNA-binding transcription factor activity, RNA polymerase II-specific"/>
    <property type="evidence" value="ECO:0007669"/>
    <property type="project" value="InterPro"/>
</dbReference>
<keyword evidence="4" id="KW-0563">Paired box</keyword>
<feature type="compositionally biased region" description="Polar residues" evidence="13">
    <location>
        <begin position="290"/>
        <end position="316"/>
    </location>
</feature>
<dbReference type="InterPro" id="IPR036388">
    <property type="entry name" value="WH-like_DNA-bd_sf"/>
</dbReference>
<dbReference type="InterPro" id="IPR043565">
    <property type="entry name" value="PAX_fam"/>
</dbReference>
<keyword evidence="3" id="KW-0217">Developmental protein</keyword>
<dbReference type="PRINTS" id="PR00027">
    <property type="entry name" value="PAIREDBOX"/>
</dbReference>
<keyword evidence="10 11" id="KW-0539">Nucleus</keyword>
<feature type="compositionally biased region" description="Polar residues" evidence="13">
    <location>
        <begin position="165"/>
        <end position="189"/>
    </location>
</feature>
<dbReference type="AlphaFoldDB" id="A0A087QWX5"/>
<evidence type="ECO:0000256" key="7">
    <source>
        <dbReference type="ARBA" id="ARBA00023125"/>
    </source>
</evidence>
<keyword evidence="8 11" id="KW-0371">Homeobox</keyword>
<evidence type="ECO:0000256" key="11">
    <source>
        <dbReference type="PROSITE-ProRule" id="PRU00108"/>
    </source>
</evidence>
<evidence type="ECO:0000259" key="14">
    <source>
        <dbReference type="PROSITE" id="PS50071"/>
    </source>
</evidence>
<accession>A0A087QWX5</accession>
<evidence type="ECO:0000256" key="12">
    <source>
        <dbReference type="RuleBase" id="RU000682"/>
    </source>
</evidence>
<feature type="DNA-binding region" description="Homeobox" evidence="11">
    <location>
        <begin position="206"/>
        <end position="265"/>
    </location>
</feature>
<dbReference type="Gene3D" id="1.10.10.10">
    <property type="entry name" value="Winged helix-like DNA-binding domain superfamily/Winged helix DNA-binding domain"/>
    <property type="match status" value="1"/>
</dbReference>
<dbReference type="FunFam" id="1.10.10.60:FF:000035">
    <property type="entry name" value="paired box protein Pax-3 isoform X2"/>
    <property type="match status" value="1"/>
</dbReference>
<dbReference type="PROSITE" id="PS00034">
    <property type="entry name" value="PAIRED_1"/>
    <property type="match status" value="1"/>
</dbReference>
<feature type="domain" description="Homeobox" evidence="14">
    <location>
        <begin position="204"/>
        <end position="264"/>
    </location>
</feature>
<evidence type="ECO:0000256" key="6">
    <source>
        <dbReference type="ARBA" id="ARBA00023015"/>
    </source>
</evidence>
<keyword evidence="9" id="KW-0804">Transcription</keyword>
<proteinExistence type="inferred from homology"/>
<dbReference type="InterPro" id="IPR009057">
    <property type="entry name" value="Homeodomain-like_sf"/>
</dbReference>
<protein>
    <submittedName>
        <fullName evidence="16">Paired box protein Pax-3</fullName>
    </submittedName>
</protein>
<name>A0A087QWX5_APTFO</name>